<dbReference type="CDD" id="cd14673">
    <property type="entry name" value="PH_PHLDB1_2"/>
    <property type="match status" value="1"/>
</dbReference>
<dbReference type="GO" id="GO:0045180">
    <property type="term" value="C:basal cortex"/>
    <property type="evidence" value="ECO:0007669"/>
    <property type="project" value="TreeGrafter"/>
</dbReference>
<dbReference type="InterPro" id="IPR001849">
    <property type="entry name" value="PH_domain"/>
</dbReference>
<feature type="coiled-coil region" evidence="2">
    <location>
        <begin position="308"/>
        <end position="393"/>
    </location>
</feature>
<dbReference type="InterPro" id="IPR037810">
    <property type="entry name" value="PHLDB1/2/3_PH"/>
</dbReference>
<dbReference type="GO" id="GO:0070507">
    <property type="term" value="P:regulation of microtubule cytoskeleton organization"/>
    <property type="evidence" value="ECO:0007669"/>
    <property type="project" value="TreeGrafter"/>
</dbReference>
<reference evidence="5" key="2">
    <citation type="submission" date="2025-08" db="UniProtKB">
        <authorList>
            <consortium name="Ensembl"/>
        </authorList>
    </citation>
    <scope>IDENTIFICATION</scope>
</reference>
<feature type="compositionally biased region" description="Polar residues" evidence="3">
    <location>
        <begin position="141"/>
        <end position="153"/>
    </location>
</feature>
<dbReference type="SUPFAM" id="SSF50729">
    <property type="entry name" value="PH domain-like"/>
    <property type="match status" value="1"/>
</dbReference>
<dbReference type="FunFam" id="2.30.29.30:FF:000006">
    <property type="entry name" value="Pleckstrin homology like domain family B member 1"/>
    <property type="match status" value="1"/>
</dbReference>
<dbReference type="AlphaFoldDB" id="A0A2R9C6Z9"/>
<dbReference type="Gene3D" id="2.30.29.30">
    <property type="entry name" value="Pleckstrin-homology domain (PH domain)/Phosphotyrosine-binding domain (PTB)"/>
    <property type="match status" value="1"/>
</dbReference>
<name>A0A2R9C6Z9_PANPA</name>
<dbReference type="SMART" id="SM00233">
    <property type="entry name" value="PH"/>
    <property type="match status" value="1"/>
</dbReference>
<evidence type="ECO:0000313" key="5">
    <source>
        <dbReference type="Ensembl" id="ENSPPAP00000037691.1"/>
    </source>
</evidence>
<dbReference type="EMBL" id="AJFE02088340">
    <property type="status" value="NOT_ANNOTATED_CDS"/>
    <property type="molecule type" value="Genomic_DNA"/>
</dbReference>
<dbReference type="Ensembl" id="ENSPPAT00000060593.1">
    <property type="protein sequence ID" value="ENSPPAP00000037691.1"/>
    <property type="gene ID" value="ENSPPAG00000041580.1"/>
</dbReference>
<evidence type="ECO:0000256" key="2">
    <source>
        <dbReference type="SAM" id="Coils"/>
    </source>
</evidence>
<dbReference type="EMBL" id="AJFE02088342">
    <property type="status" value="NOT_ANNOTATED_CDS"/>
    <property type="molecule type" value="Genomic_DNA"/>
</dbReference>
<accession>A0A2R9C6Z9</accession>
<protein>
    <submittedName>
        <fullName evidence="5">Pleckstrin homology like domain family B member 2</fullName>
    </submittedName>
</protein>
<dbReference type="PROSITE" id="PS50003">
    <property type="entry name" value="PH_DOMAIN"/>
    <property type="match status" value="1"/>
</dbReference>
<dbReference type="EMBL" id="AJFE02088338">
    <property type="status" value="NOT_ANNOTATED_CDS"/>
    <property type="molecule type" value="Genomic_DNA"/>
</dbReference>
<dbReference type="EMBL" id="AJFE02088346">
    <property type="status" value="NOT_ANNOTATED_CDS"/>
    <property type="molecule type" value="Genomic_DNA"/>
</dbReference>
<feature type="coiled-coil region" evidence="2">
    <location>
        <begin position="173"/>
        <end position="278"/>
    </location>
</feature>
<evidence type="ECO:0000259" key="4">
    <source>
        <dbReference type="PROSITE" id="PS50003"/>
    </source>
</evidence>
<dbReference type="GeneTree" id="ENSGT00940000156371"/>
<feature type="domain" description="PH" evidence="4">
    <location>
        <begin position="634"/>
        <end position="737"/>
    </location>
</feature>
<feature type="coiled-coil region" evidence="2">
    <location>
        <begin position="526"/>
        <end position="585"/>
    </location>
</feature>
<organism evidence="5 6">
    <name type="scientific">Pan paniscus</name>
    <name type="common">Pygmy chimpanzee</name>
    <name type="synonym">Bonobo</name>
    <dbReference type="NCBI Taxonomy" id="9597"/>
    <lineage>
        <taxon>Eukaryota</taxon>
        <taxon>Metazoa</taxon>
        <taxon>Chordata</taxon>
        <taxon>Craniata</taxon>
        <taxon>Vertebrata</taxon>
        <taxon>Euteleostomi</taxon>
        <taxon>Mammalia</taxon>
        <taxon>Eutheria</taxon>
        <taxon>Euarchontoglires</taxon>
        <taxon>Primates</taxon>
        <taxon>Haplorrhini</taxon>
        <taxon>Catarrhini</taxon>
        <taxon>Hominidae</taxon>
        <taxon>Pan</taxon>
    </lineage>
</organism>
<dbReference type="EMBL" id="AJFE02088345">
    <property type="status" value="NOT_ANNOTATED_CDS"/>
    <property type="molecule type" value="Genomic_DNA"/>
</dbReference>
<evidence type="ECO:0000256" key="3">
    <source>
        <dbReference type="SAM" id="MobiDB-lite"/>
    </source>
</evidence>
<reference evidence="5" key="3">
    <citation type="submission" date="2025-09" db="UniProtKB">
        <authorList>
            <consortium name="Ensembl"/>
        </authorList>
    </citation>
    <scope>IDENTIFICATION</scope>
</reference>
<dbReference type="EMBL" id="AJFE02088341">
    <property type="status" value="NOT_ANNOTATED_CDS"/>
    <property type="molecule type" value="Genomic_DNA"/>
</dbReference>
<keyword evidence="1 2" id="KW-0175">Coiled coil</keyword>
<dbReference type="PANTHER" id="PTHR12156:SF21">
    <property type="entry name" value="PLECKSTRIN HOMOLOGY-LIKE DOMAIN FAMILY B MEMBER 2"/>
    <property type="match status" value="1"/>
</dbReference>
<keyword evidence="6" id="KW-1185">Reference proteome</keyword>
<gene>
    <name evidence="5" type="primary">PHLDB2</name>
</gene>
<sequence length="744" mass="86651">MRVCSYECLPWEEAMRTELQLESRSSGSEREERQRLETILSLCAEYTKPDSRLSTGTTVEDVQKINKELEKLQLSDEESVFEEALMSPDTRYRCHRKDSLPDADLASCGSLSQSSASFFTPRSTRNDELLSDLTRTPPPQSSTFPKASSESSYLSILPKTPEGISEEQRSQELAAMEETRIVILNNLEELKQKIKDINDQMDESFRELDMECALLDGEQKSETTELMKEKEILDHLNRKIAELEKNIVGEKTKEKVKLDAEREKLERLQELYSEQKTQLDNCPESMREQLQQQLKRDADLLDVESKHFEDLEFQQLEHESRLDEEKENLTQQLLREVAEYQRNIVSRKEKISALKKQANHIVQQAQREQDHFVKEKNNLIMMLQREKENLCNLEKKYSSLSGGKGFPVNPNTLKEAHLPLGQSNSCGSVLPPSLAAMAKDSESRRMLRGYNHQQMSEGHRQKSEFYNRTASESNVYLNSFHYPDHSYKDQAFDTLSLDSSDSMETSISACSPDNISSASTSNIARIEEMERLLKQAHAEKTRLLESREREMEAKKRALEEEKRRREILEKRLQEETSQRQKLIEKEVKIREKQRAQARPLTRYLPVRKEDFDLRSHVETAGHNIDTCYHVSITEKTCRGFLIKMGGKIKTWKKRWFVFDRNKRTFSYYADKHETKLKGVIYFQAIEEVYYDHLKNANKSPNPLLTFSVKTHDRIYYMVAPSPEAMRIWMDVIVTGAEGYTHFLL</sequence>
<dbReference type="Bgee" id="ENSPPAG00000041580">
    <property type="expression patterns" value="Expressed in heart and 6 other cell types or tissues"/>
</dbReference>
<dbReference type="PANTHER" id="PTHR12156">
    <property type="entry name" value="PLECKSTRIN HOMOLOGY-LIKE DOMAIN, FAMILY B, MEMBER 3"/>
    <property type="match status" value="1"/>
</dbReference>
<reference evidence="5 6" key="1">
    <citation type="journal article" date="2012" name="Nature">
        <title>The bonobo genome compared with the chimpanzee and human genomes.</title>
        <authorList>
            <person name="Prufer K."/>
            <person name="Munch K."/>
            <person name="Hellmann I."/>
            <person name="Akagi K."/>
            <person name="Miller J.R."/>
            <person name="Walenz B."/>
            <person name="Koren S."/>
            <person name="Sutton G."/>
            <person name="Kodira C."/>
            <person name="Winer R."/>
            <person name="Knight J.R."/>
            <person name="Mullikin J.C."/>
            <person name="Meader S.J."/>
            <person name="Ponting C.P."/>
            <person name="Lunter G."/>
            <person name="Higashino S."/>
            <person name="Hobolth A."/>
            <person name="Dutheil J."/>
            <person name="Karakoc E."/>
            <person name="Alkan C."/>
            <person name="Sajjadian S."/>
            <person name="Catacchio C.R."/>
            <person name="Ventura M."/>
            <person name="Marques-Bonet T."/>
            <person name="Eichler E.E."/>
            <person name="Andre C."/>
            <person name="Atencia R."/>
            <person name="Mugisha L."/>
            <person name="Junhold J."/>
            <person name="Patterson N."/>
            <person name="Siebauer M."/>
            <person name="Good J.M."/>
            <person name="Fischer A."/>
            <person name="Ptak S.E."/>
            <person name="Lachmann M."/>
            <person name="Symer D.E."/>
            <person name="Mailund T."/>
            <person name="Schierup M.H."/>
            <person name="Andres A.M."/>
            <person name="Kelso J."/>
            <person name="Paabo S."/>
        </authorList>
    </citation>
    <scope>NUCLEOTIDE SEQUENCE [LARGE SCALE GENOMIC DNA]</scope>
</reference>
<feature type="region of interest" description="Disordered" evidence="3">
    <location>
        <begin position="113"/>
        <end position="153"/>
    </location>
</feature>
<dbReference type="Proteomes" id="UP000240080">
    <property type="component" value="Chromosome 3"/>
</dbReference>
<dbReference type="InterPro" id="IPR011993">
    <property type="entry name" value="PH-like_dom_sf"/>
</dbReference>
<evidence type="ECO:0000313" key="6">
    <source>
        <dbReference type="Proteomes" id="UP000240080"/>
    </source>
</evidence>
<dbReference type="Pfam" id="PF00169">
    <property type="entry name" value="PH"/>
    <property type="match status" value="1"/>
</dbReference>
<evidence type="ECO:0000256" key="1">
    <source>
        <dbReference type="ARBA" id="ARBA00023054"/>
    </source>
</evidence>
<dbReference type="EMBL" id="AJFE02088344">
    <property type="status" value="NOT_ANNOTATED_CDS"/>
    <property type="molecule type" value="Genomic_DNA"/>
</dbReference>
<dbReference type="EMBL" id="AJFE02088339">
    <property type="status" value="NOT_ANNOTATED_CDS"/>
    <property type="molecule type" value="Genomic_DNA"/>
</dbReference>
<dbReference type="InterPro" id="IPR052212">
    <property type="entry name" value="PH-like_domain"/>
</dbReference>
<proteinExistence type="predicted"/>
<dbReference type="EMBL" id="AJFE02088343">
    <property type="status" value="NOT_ANNOTATED_CDS"/>
    <property type="molecule type" value="Genomic_DNA"/>
</dbReference>